<protein>
    <recommendedName>
        <fullName evidence="5">SH3 domain-containing protein</fullName>
    </recommendedName>
</protein>
<dbReference type="PROSITE" id="PS50002">
    <property type="entry name" value="SH3"/>
    <property type="match status" value="1"/>
</dbReference>
<dbReference type="PANTHER" id="PTHR48010">
    <property type="entry name" value="OS05G0588300 PROTEIN"/>
    <property type="match status" value="1"/>
</dbReference>
<dbReference type="Gene3D" id="3.80.10.10">
    <property type="entry name" value="Ribonuclease Inhibitor"/>
    <property type="match status" value="1"/>
</dbReference>
<feature type="chain" id="PRO_5042202135" description="SH3 domain-containing protein" evidence="4">
    <location>
        <begin position="20"/>
        <end position="315"/>
    </location>
</feature>
<keyword evidence="7" id="KW-1185">Reference proteome</keyword>
<dbReference type="Proteomes" id="UP001211065">
    <property type="component" value="Unassembled WGS sequence"/>
</dbReference>
<sequence>MKQHLITVIVLLAIILTQSSPADNDCQVLNEWAPTIFNNTDCCSVGTSVSGVVINCNPESRVISLSMLNGALPKGSKIPLNIGELKFLSWLDINTNGLVGELPDSFYNLTSLTSLNLENNNFQGIFPDLSTLKSLNDCALTGLGPVCLKEGISLPAICISFPLPQCKSNDTATTTITTGGKESKETSPNSGILIGSIIGGIALLSAMAIILIVVKKKKSNSQRNQKKNNELGNNGYFFESKNNKNNHDLLKDQIREEVNWVATEDYQRTLDDELDVNKGDHIEVQAFYTDGWVLGVNKRTGFQGNVALTLLTPLK</sequence>
<feature type="signal peptide" evidence="4">
    <location>
        <begin position="1"/>
        <end position="19"/>
    </location>
</feature>
<dbReference type="Pfam" id="PF00560">
    <property type="entry name" value="LRR_1"/>
    <property type="match status" value="2"/>
</dbReference>
<feature type="domain" description="SH3" evidence="5">
    <location>
        <begin position="255"/>
        <end position="315"/>
    </location>
</feature>
<dbReference type="Gene3D" id="2.30.30.40">
    <property type="entry name" value="SH3 Domains"/>
    <property type="match status" value="1"/>
</dbReference>
<keyword evidence="3" id="KW-0812">Transmembrane</keyword>
<evidence type="ECO:0000259" key="5">
    <source>
        <dbReference type="PROSITE" id="PS50002"/>
    </source>
</evidence>
<dbReference type="AlphaFoldDB" id="A0AAD5U2Y7"/>
<evidence type="ECO:0000256" key="1">
    <source>
        <dbReference type="ARBA" id="ARBA00022443"/>
    </source>
</evidence>
<dbReference type="InterPro" id="IPR032675">
    <property type="entry name" value="LRR_dom_sf"/>
</dbReference>
<comment type="caution">
    <text evidence="6">The sequence shown here is derived from an EMBL/GenBank/DDBJ whole genome shotgun (WGS) entry which is preliminary data.</text>
</comment>
<proteinExistence type="predicted"/>
<evidence type="ECO:0000313" key="6">
    <source>
        <dbReference type="EMBL" id="KAJ3222614.1"/>
    </source>
</evidence>
<dbReference type="Pfam" id="PF00018">
    <property type="entry name" value="SH3_1"/>
    <property type="match status" value="1"/>
</dbReference>
<dbReference type="InterPro" id="IPR001611">
    <property type="entry name" value="Leu-rich_rpt"/>
</dbReference>
<reference evidence="6" key="1">
    <citation type="submission" date="2020-05" db="EMBL/GenBank/DDBJ databases">
        <title>Phylogenomic resolution of chytrid fungi.</title>
        <authorList>
            <person name="Stajich J.E."/>
            <person name="Amses K."/>
            <person name="Simmons R."/>
            <person name="Seto K."/>
            <person name="Myers J."/>
            <person name="Bonds A."/>
            <person name="Quandt C.A."/>
            <person name="Barry K."/>
            <person name="Liu P."/>
            <person name="Grigoriev I."/>
            <person name="Longcore J.E."/>
            <person name="James T.Y."/>
        </authorList>
    </citation>
    <scope>NUCLEOTIDE SEQUENCE</scope>
    <source>
        <strain evidence="6">JEL0476</strain>
    </source>
</reference>
<gene>
    <name evidence="6" type="ORF">HK099_002084</name>
</gene>
<dbReference type="EMBL" id="JADGJW010000167">
    <property type="protein sequence ID" value="KAJ3222614.1"/>
    <property type="molecule type" value="Genomic_DNA"/>
</dbReference>
<accession>A0AAD5U2Y7</accession>
<dbReference type="SUPFAM" id="SSF50044">
    <property type="entry name" value="SH3-domain"/>
    <property type="match status" value="1"/>
</dbReference>
<dbReference type="SUPFAM" id="SSF52058">
    <property type="entry name" value="L domain-like"/>
    <property type="match status" value="1"/>
</dbReference>
<dbReference type="InterPro" id="IPR001452">
    <property type="entry name" value="SH3_domain"/>
</dbReference>
<keyword evidence="1 2" id="KW-0728">SH3 domain</keyword>
<dbReference type="InterPro" id="IPR036028">
    <property type="entry name" value="SH3-like_dom_sf"/>
</dbReference>
<name>A0AAD5U2Y7_9FUNG</name>
<dbReference type="InterPro" id="IPR050994">
    <property type="entry name" value="At_inactive_RLKs"/>
</dbReference>
<dbReference type="PROSITE" id="PS51450">
    <property type="entry name" value="LRR"/>
    <property type="match status" value="1"/>
</dbReference>
<keyword evidence="4" id="KW-0732">Signal</keyword>
<dbReference type="PANTHER" id="PTHR48010:SF5">
    <property type="entry name" value="PROTEIN TOO MANY MOUTHS"/>
    <property type="match status" value="1"/>
</dbReference>
<evidence type="ECO:0000313" key="7">
    <source>
        <dbReference type="Proteomes" id="UP001211065"/>
    </source>
</evidence>
<evidence type="ECO:0000256" key="3">
    <source>
        <dbReference type="SAM" id="Phobius"/>
    </source>
</evidence>
<evidence type="ECO:0000256" key="4">
    <source>
        <dbReference type="SAM" id="SignalP"/>
    </source>
</evidence>
<evidence type="ECO:0000256" key="2">
    <source>
        <dbReference type="PROSITE-ProRule" id="PRU00192"/>
    </source>
</evidence>
<keyword evidence="3" id="KW-1133">Transmembrane helix</keyword>
<keyword evidence="3" id="KW-0472">Membrane</keyword>
<organism evidence="6 7">
    <name type="scientific">Clydaea vesicula</name>
    <dbReference type="NCBI Taxonomy" id="447962"/>
    <lineage>
        <taxon>Eukaryota</taxon>
        <taxon>Fungi</taxon>
        <taxon>Fungi incertae sedis</taxon>
        <taxon>Chytridiomycota</taxon>
        <taxon>Chytridiomycota incertae sedis</taxon>
        <taxon>Chytridiomycetes</taxon>
        <taxon>Lobulomycetales</taxon>
        <taxon>Lobulomycetaceae</taxon>
        <taxon>Clydaea</taxon>
    </lineage>
</organism>
<feature type="transmembrane region" description="Helical" evidence="3">
    <location>
        <begin position="192"/>
        <end position="214"/>
    </location>
</feature>